<gene>
    <name evidence="1" type="ORF">RND71_011590</name>
</gene>
<evidence type="ECO:0000313" key="2">
    <source>
        <dbReference type="Proteomes" id="UP001291623"/>
    </source>
</evidence>
<dbReference type="Proteomes" id="UP001291623">
    <property type="component" value="Unassembled WGS sequence"/>
</dbReference>
<keyword evidence="2" id="KW-1185">Reference proteome</keyword>
<evidence type="ECO:0000313" key="1">
    <source>
        <dbReference type="EMBL" id="KAK4367798.1"/>
    </source>
</evidence>
<name>A0AAE1SBS3_9SOLA</name>
<sequence length="101" mass="11780">MGRRKEEAQDQIQHQRAQLVNLFQEERAANLARHEAINARLDAHEGFSKFKGDVEATEKSSHNRGWKRDLKSYDIWELEFGFYDGMNLDDPYTSGRLILAL</sequence>
<organism evidence="1 2">
    <name type="scientific">Anisodus tanguticus</name>
    <dbReference type="NCBI Taxonomy" id="243964"/>
    <lineage>
        <taxon>Eukaryota</taxon>
        <taxon>Viridiplantae</taxon>
        <taxon>Streptophyta</taxon>
        <taxon>Embryophyta</taxon>
        <taxon>Tracheophyta</taxon>
        <taxon>Spermatophyta</taxon>
        <taxon>Magnoliopsida</taxon>
        <taxon>eudicotyledons</taxon>
        <taxon>Gunneridae</taxon>
        <taxon>Pentapetalae</taxon>
        <taxon>asterids</taxon>
        <taxon>lamiids</taxon>
        <taxon>Solanales</taxon>
        <taxon>Solanaceae</taxon>
        <taxon>Solanoideae</taxon>
        <taxon>Hyoscyameae</taxon>
        <taxon>Anisodus</taxon>
    </lineage>
</organism>
<reference evidence="1" key="1">
    <citation type="submission" date="2023-12" db="EMBL/GenBank/DDBJ databases">
        <title>Genome assembly of Anisodus tanguticus.</title>
        <authorList>
            <person name="Wang Y.-J."/>
        </authorList>
    </citation>
    <scope>NUCLEOTIDE SEQUENCE</scope>
    <source>
        <strain evidence="1">KB-2021</strain>
        <tissue evidence="1">Leaf</tissue>
    </source>
</reference>
<dbReference type="EMBL" id="JAVYJV010000006">
    <property type="protein sequence ID" value="KAK4367798.1"/>
    <property type="molecule type" value="Genomic_DNA"/>
</dbReference>
<protein>
    <submittedName>
        <fullName evidence="1">Uncharacterized protein</fullName>
    </submittedName>
</protein>
<proteinExistence type="predicted"/>
<comment type="caution">
    <text evidence="1">The sequence shown here is derived from an EMBL/GenBank/DDBJ whole genome shotgun (WGS) entry which is preliminary data.</text>
</comment>
<accession>A0AAE1SBS3</accession>
<dbReference type="AlphaFoldDB" id="A0AAE1SBS3"/>